<evidence type="ECO:0000313" key="3">
    <source>
        <dbReference type="EMBL" id="MDF2261610.1"/>
    </source>
</evidence>
<sequence length="361" mass="41318">MIVSLLYQLTRRLLSIPAVLLRRDTTREAELLVLRHENAVLRRQLQGRIRYEPADRLWFTALPSLIPRRRWAKIFPIAPSTLSAWHRKLVARRWDYSQRRRGPGRPPTQAAIKKLVLRLARENSRWGHRRIQGELARLGHPIAASTVWEILNAAGIDPAPCRNGPTWSEFLSAQATGMIACDFLHIDTIGLHRLYALVFLEHHTRRPHIAGVTAHPTAAWATQQARNLAIDLGLRTDSLRFLIRDRDSKYSDAFDAAFQAADIEIIKTPVRAPKANAHCERVIGTLRREVLDHTLIFGEAHARQVLAEYQKHYNAHRPHRARSQLPPQAHEQPPTLQAPDSRRVLRTSVLGGLIHEYRYAP</sequence>
<dbReference type="PANTHER" id="PTHR46889">
    <property type="entry name" value="TRANSPOSASE INSF FOR INSERTION SEQUENCE IS3B-RELATED"/>
    <property type="match status" value="1"/>
</dbReference>
<reference evidence="3 4" key="1">
    <citation type="submission" date="2023-03" db="EMBL/GenBank/DDBJ databases">
        <title>Draft genome sequence of type strain Streptomyces ferralitis JCM 14344.</title>
        <authorList>
            <person name="Klaysubun C."/>
            <person name="Duangmal K."/>
        </authorList>
    </citation>
    <scope>NUCLEOTIDE SEQUENCE [LARGE SCALE GENOMIC DNA]</scope>
    <source>
        <strain evidence="3 4">JCM 14344</strain>
    </source>
</reference>
<dbReference type="InterPro" id="IPR050900">
    <property type="entry name" value="Transposase_IS3/IS150/IS904"/>
</dbReference>
<evidence type="ECO:0000313" key="4">
    <source>
        <dbReference type="Proteomes" id="UP001220022"/>
    </source>
</evidence>
<evidence type="ECO:0000256" key="1">
    <source>
        <dbReference type="SAM" id="MobiDB-lite"/>
    </source>
</evidence>
<dbReference type="SUPFAM" id="SSF46689">
    <property type="entry name" value="Homeodomain-like"/>
    <property type="match status" value="1"/>
</dbReference>
<dbReference type="Pfam" id="PF13683">
    <property type="entry name" value="rve_3"/>
    <property type="match status" value="1"/>
</dbReference>
<feature type="domain" description="Integrase catalytic" evidence="2">
    <location>
        <begin position="156"/>
        <end position="334"/>
    </location>
</feature>
<keyword evidence="4" id="KW-1185">Reference proteome</keyword>
<organism evidence="3 4">
    <name type="scientific">Streptantibioticus ferralitis</name>
    <dbReference type="NCBI Taxonomy" id="236510"/>
    <lineage>
        <taxon>Bacteria</taxon>
        <taxon>Bacillati</taxon>
        <taxon>Actinomycetota</taxon>
        <taxon>Actinomycetes</taxon>
        <taxon>Kitasatosporales</taxon>
        <taxon>Streptomycetaceae</taxon>
        <taxon>Streptantibioticus</taxon>
    </lineage>
</organism>
<gene>
    <name evidence="3" type="ORF">P2L57_39635</name>
</gene>
<dbReference type="RefSeq" id="WP_275823423.1">
    <property type="nucleotide sequence ID" value="NZ_JARHTQ010000075.1"/>
</dbReference>
<dbReference type="SUPFAM" id="SSF53098">
    <property type="entry name" value="Ribonuclease H-like"/>
    <property type="match status" value="1"/>
</dbReference>
<feature type="region of interest" description="Disordered" evidence="1">
    <location>
        <begin position="316"/>
        <end position="341"/>
    </location>
</feature>
<dbReference type="PANTHER" id="PTHR46889:SF4">
    <property type="entry name" value="TRANSPOSASE INSO FOR INSERTION SEQUENCE ELEMENT IS911B-RELATED"/>
    <property type="match status" value="1"/>
</dbReference>
<accession>A0ABT5ZCN9</accession>
<dbReference type="InterPro" id="IPR036397">
    <property type="entry name" value="RNaseH_sf"/>
</dbReference>
<dbReference type="Gene3D" id="3.30.420.10">
    <property type="entry name" value="Ribonuclease H-like superfamily/Ribonuclease H"/>
    <property type="match status" value="1"/>
</dbReference>
<name>A0ABT5ZCN9_9ACTN</name>
<dbReference type="InterPro" id="IPR009057">
    <property type="entry name" value="Homeodomain-like_sf"/>
</dbReference>
<dbReference type="PROSITE" id="PS50994">
    <property type="entry name" value="INTEGRASE"/>
    <property type="match status" value="1"/>
</dbReference>
<protein>
    <submittedName>
        <fullName evidence="3">Integrase core domain-containing protein</fullName>
    </submittedName>
</protein>
<dbReference type="InterPro" id="IPR012337">
    <property type="entry name" value="RNaseH-like_sf"/>
</dbReference>
<dbReference type="InterPro" id="IPR001584">
    <property type="entry name" value="Integrase_cat-core"/>
</dbReference>
<comment type="caution">
    <text evidence="3">The sequence shown here is derived from an EMBL/GenBank/DDBJ whole genome shotgun (WGS) entry which is preliminary data.</text>
</comment>
<evidence type="ECO:0000259" key="2">
    <source>
        <dbReference type="PROSITE" id="PS50994"/>
    </source>
</evidence>
<dbReference type="EMBL" id="JARHTQ010000075">
    <property type="protein sequence ID" value="MDF2261610.1"/>
    <property type="molecule type" value="Genomic_DNA"/>
</dbReference>
<proteinExistence type="predicted"/>
<dbReference type="Proteomes" id="UP001220022">
    <property type="component" value="Unassembled WGS sequence"/>
</dbReference>